<accession>A0A382X905</accession>
<sequence>MNWFIVVYFLINGSWIEADQLNKEGWSPSMQPSYETCIQKTNDSNDRFKKIAEYRETILDIKMQCECRKNIESPEMINCKERNWFQKIYDKFLLIK</sequence>
<protein>
    <submittedName>
        <fullName evidence="1">Uncharacterized protein</fullName>
    </submittedName>
</protein>
<reference evidence="1" key="1">
    <citation type="submission" date="2018-05" db="EMBL/GenBank/DDBJ databases">
        <authorList>
            <person name="Lanie J.A."/>
            <person name="Ng W.-L."/>
            <person name="Kazmierczak K.M."/>
            <person name="Andrzejewski T.M."/>
            <person name="Davidsen T.M."/>
            <person name="Wayne K.J."/>
            <person name="Tettelin H."/>
            <person name="Glass J.I."/>
            <person name="Rusch D."/>
            <person name="Podicherti R."/>
            <person name="Tsui H.-C.T."/>
            <person name="Winkler M.E."/>
        </authorList>
    </citation>
    <scope>NUCLEOTIDE SEQUENCE</scope>
</reference>
<gene>
    <name evidence="1" type="ORF">METZ01_LOCUS420208</name>
</gene>
<organism evidence="1">
    <name type="scientific">marine metagenome</name>
    <dbReference type="NCBI Taxonomy" id="408172"/>
    <lineage>
        <taxon>unclassified sequences</taxon>
        <taxon>metagenomes</taxon>
        <taxon>ecological metagenomes</taxon>
    </lineage>
</organism>
<dbReference type="AlphaFoldDB" id="A0A382X905"/>
<evidence type="ECO:0000313" key="1">
    <source>
        <dbReference type="EMBL" id="SVD67354.1"/>
    </source>
</evidence>
<proteinExistence type="predicted"/>
<dbReference type="EMBL" id="UINC01165771">
    <property type="protein sequence ID" value="SVD67354.1"/>
    <property type="molecule type" value="Genomic_DNA"/>
</dbReference>
<name>A0A382X905_9ZZZZ</name>